<accession>A0ABV9D6R3</accession>
<keyword evidence="3" id="KW-0813">Transport</keyword>
<keyword evidence="5" id="KW-0175">Coiled coil</keyword>
<feature type="domain" description="Fe/B12 periplasmic-binding" evidence="7">
    <location>
        <begin position="64"/>
        <end position="344"/>
    </location>
</feature>
<name>A0ABV9D6R3_9MICO</name>
<evidence type="ECO:0000313" key="8">
    <source>
        <dbReference type="EMBL" id="MFC4553989.1"/>
    </source>
</evidence>
<evidence type="ECO:0000256" key="4">
    <source>
        <dbReference type="ARBA" id="ARBA00022729"/>
    </source>
</evidence>
<evidence type="ECO:0000256" key="1">
    <source>
        <dbReference type="ARBA" id="ARBA00004196"/>
    </source>
</evidence>
<dbReference type="PANTHER" id="PTHR30532">
    <property type="entry name" value="IRON III DICITRATE-BINDING PERIPLASMIC PROTEIN"/>
    <property type="match status" value="1"/>
</dbReference>
<dbReference type="InterPro" id="IPR002491">
    <property type="entry name" value="ABC_transptr_periplasmic_BD"/>
</dbReference>
<protein>
    <submittedName>
        <fullName evidence="8">ABC transporter substrate-binding protein</fullName>
    </submittedName>
</protein>
<evidence type="ECO:0000256" key="3">
    <source>
        <dbReference type="ARBA" id="ARBA00022448"/>
    </source>
</evidence>
<evidence type="ECO:0000256" key="2">
    <source>
        <dbReference type="ARBA" id="ARBA00008814"/>
    </source>
</evidence>
<dbReference type="PANTHER" id="PTHR30532:SF24">
    <property type="entry name" value="FERRIC ENTEROBACTIN-BINDING PERIPLASMIC PROTEIN FEPB"/>
    <property type="match status" value="1"/>
</dbReference>
<sequence length="361" mass="37311">MSRSLAPAAVAAAAVLTLAACSTTSTGGSDDHTSHDATTAASDAFPVTVEHAFGETTIEEQPERVATISWVNADVAIALGVAPVGMPAEEFGGTPELSTPWKDEALAELGAEVGSENGPTLYSEADGIAFEDIAELAPDVILAAYSGLTQEEYDRLSEIAPVVAYPEVAFGTPWQESTRLIGEALGLADEAEQLVEDTEAQIAEAAAEHPEIEGKSFIYANLDPANASVINLFTSLDNRSKFLESIGMVEAPVVTEAGGEAFYIEWSAERADELASDVLVAWVPSEEAVAQIEADPLLGQIPAIAAGAFVPSANDTLTIAVSAASPLSLPWALDEVLPDIAEAARAAEAGGDAGAEETDGR</sequence>
<feature type="chain" id="PRO_5046595614" evidence="6">
    <location>
        <begin position="20"/>
        <end position="361"/>
    </location>
</feature>
<comment type="similarity">
    <text evidence="2">Belongs to the bacterial solute-binding protein 8 family.</text>
</comment>
<reference evidence="9" key="1">
    <citation type="journal article" date="2019" name="Int. J. Syst. Evol. Microbiol.">
        <title>The Global Catalogue of Microorganisms (GCM) 10K type strain sequencing project: providing services to taxonomists for standard genome sequencing and annotation.</title>
        <authorList>
            <consortium name="The Broad Institute Genomics Platform"/>
            <consortium name="The Broad Institute Genome Sequencing Center for Infectious Disease"/>
            <person name="Wu L."/>
            <person name="Ma J."/>
        </authorList>
    </citation>
    <scope>NUCLEOTIDE SEQUENCE [LARGE SCALE GENOMIC DNA]</scope>
    <source>
        <strain evidence="9">JCM 3369</strain>
    </source>
</reference>
<evidence type="ECO:0000256" key="6">
    <source>
        <dbReference type="SAM" id="SignalP"/>
    </source>
</evidence>
<dbReference type="Gene3D" id="3.40.50.1980">
    <property type="entry name" value="Nitrogenase molybdenum iron protein domain"/>
    <property type="match status" value="2"/>
</dbReference>
<comment type="caution">
    <text evidence="8">The sequence shown here is derived from an EMBL/GenBank/DDBJ whole genome shotgun (WGS) entry which is preliminary data.</text>
</comment>
<organism evidence="8 9">
    <name type="scientific">Georgenia faecalis</name>
    <dbReference type="NCBI Taxonomy" id="2483799"/>
    <lineage>
        <taxon>Bacteria</taxon>
        <taxon>Bacillati</taxon>
        <taxon>Actinomycetota</taxon>
        <taxon>Actinomycetes</taxon>
        <taxon>Micrococcales</taxon>
        <taxon>Bogoriellaceae</taxon>
        <taxon>Georgenia</taxon>
    </lineage>
</organism>
<dbReference type="Proteomes" id="UP001595955">
    <property type="component" value="Unassembled WGS sequence"/>
</dbReference>
<keyword evidence="9" id="KW-1185">Reference proteome</keyword>
<dbReference type="Pfam" id="PF01497">
    <property type="entry name" value="Peripla_BP_2"/>
    <property type="match status" value="1"/>
</dbReference>
<dbReference type="RefSeq" id="WP_122823205.1">
    <property type="nucleotide sequence ID" value="NZ_CP033325.1"/>
</dbReference>
<evidence type="ECO:0000313" key="9">
    <source>
        <dbReference type="Proteomes" id="UP001595955"/>
    </source>
</evidence>
<keyword evidence="4 6" id="KW-0732">Signal</keyword>
<proteinExistence type="inferred from homology"/>
<dbReference type="EMBL" id="JBHSGF010000001">
    <property type="protein sequence ID" value="MFC4553989.1"/>
    <property type="molecule type" value="Genomic_DNA"/>
</dbReference>
<dbReference type="PROSITE" id="PS51257">
    <property type="entry name" value="PROKAR_LIPOPROTEIN"/>
    <property type="match status" value="1"/>
</dbReference>
<gene>
    <name evidence="8" type="ORF">ACFO3F_01895</name>
</gene>
<evidence type="ECO:0000259" key="7">
    <source>
        <dbReference type="PROSITE" id="PS50983"/>
    </source>
</evidence>
<comment type="subcellular location">
    <subcellularLocation>
        <location evidence="1">Cell envelope</location>
    </subcellularLocation>
</comment>
<feature type="signal peptide" evidence="6">
    <location>
        <begin position="1"/>
        <end position="19"/>
    </location>
</feature>
<dbReference type="SUPFAM" id="SSF53807">
    <property type="entry name" value="Helical backbone' metal receptor"/>
    <property type="match status" value="1"/>
</dbReference>
<feature type="coiled-coil region" evidence="5">
    <location>
        <begin position="181"/>
        <end position="215"/>
    </location>
</feature>
<dbReference type="PROSITE" id="PS50983">
    <property type="entry name" value="FE_B12_PBP"/>
    <property type="match status" value="1"/>
</dbReference>
<evidence type="ECO:0000256" key="5">
    <source>
        <dbReference type="SAM" id="Coils"/>
    </source>
</evidence>
<dbReference type="InterPro" id="IPR051313">
    <property type="entry name" value="Bact_iron-sidero_bind"/>
</dbReference>